<protein>
    <recommendedName>
        <fullName evidence="7">Endoribonuclease YoeB</fullName>
    </recommendedName>
    <alternativeName>
        <fullName evidence="6">Putative mRNA interferase YoeB</fullName>
    </alternativeName>
</protein>
<evidence type="ECO:0000256" key="2">
    <source>
        <dbReference type="ARBA" id="ARBA00022649"/>
    </source>
</evidence>
<comment type="caution">
    <text evidence="8">The sequence shown here is derived from an EMBL/GenBank/DDBJ whole genome shotgun (WGS) entry which is preliminary data.</text>
</comment>
<evidence type="ECO:0000256" key="6">
    <source>
        <dbReference type="ARBA" id="ARBA00030388"/>
    </source>
</evidence>
<dbReference type="GO" id="GO:0016787">
    <property type="term" value="F:hydrolase activity"/>
    <property type="evidence" value="ECO:0007669"/>
    <property type="project" value="UniProtKB-KW"/>
</dbReference>
<dbReference type="Pfam" id="PF06769">
    <property type="entry name" value="YoeB_toxin"/>
    <property type="match status" value="1"/>
</dbReference>
<organism evidence="8 9">
    <name type="scientific">Termititenax aidoneus</name>
    <dbReference type="NCBI Taxonomy" id="2218524"/>
    <lineage>
        <taxon>Bacteria</taxon>
        <taxon>Bacillati</taxon>
        <taxon>Candidatus Margulisiibacteriota</taxon>
        <taxon>Candidatus Termititenacia</taxon>
        <taxon>Candidatus Termititenacales</taxon>
        <taxon>Candidatus Termititenacaceae</taxon>
        <taxon>Candidatus Termititenax</taxon>
    </lineage>
</organism>
<accession>A0A388T8M9</accession>
<keyword evidence="2" id="KW-1277">Toxin-antitoxin system</keyword>
<dbReference type="InterPro" id="IPR035093">
    <property type="entry name" value="RelE/ParE_toxin_dom_sf"/>
</dbReference>
<evidence type="ECO:0000256" key="4">
    <source>
        <dbReference type="ARBA" id="ARBA00022759"/>
    </source>
</evidence>
<keyword evidence="3" id="KW-0540">Nuclease</keyword>
<evidence type="ECO:0000313" key="8">
    <source>
        <dbReference type="EMBL" id="GBR72971.1"/>
    </source>
</evidence>
<keyword evidence="9" id="KW-1185">Reference proteome</keyword>
<dbReference type="NCBIfam" id="TIGR02116">
    <property type="entry name" value="toxin_Txe_YoeB"/>
    <property type="match status" value="1"/>
</dbReference>
<dbReference type="EMBL" id="BGZN01000004">
    <property type="protein sequence ID" value="GBR72971.1"/>
    <property type="molecule type" value="Genomic_DNA"/>
</dbReference>
<dbReference type="InterPro" id="IPR009614">
    <property type="entry name" value="YoeB_toxin"/>
</dbReference>
<keyword evidence="4" id="KW-0255">Endonuclease</keyword>
<evidence type="ECO:0000256" key="1">
    <source>
        <dbReference type="ARBA" id="ARBA00008172"/>
    </source>
</evidence>
<dbReference type="AlphaFoldDB" id="A0A388T8M9"/>
<evidence type="ECO:0000256" key="5">
    <source>
        <dbReference type="ARBA" id="ARBA00022801"/>
    </source>
</evidence>
<sequence length="90" mass="10506">MVADVWELLFTKQALKDAELLGKSGLKSRTQKLLDVLRLNPFQIPPPYEKLSGNLAGAYSRRINIKHRLVYSVHASEHYVRIIRMWSHYE</sequence>
<name>A0A388T8M9_TERA1</name>
<dbReference type="GO" id="GO:0004519">
    <property type="term" value="F:endonuclease activity"/>
    <property type="evidence" value="ECO:0007669"/>
    <property type="project" value="UniProtKB-KW"/>
</dbReference>
<dbReference type="SUPFAM" id="SSF143011">
    <property type="entry name" value="RelE-like"/>
    <property type="match status" value="1"/>
</dbReference>
<proteinExistence type="inferred from homology"/>
<evidence type="ECO:0000313" key="9">
    <source>
        <dbReference type="Proteomes" id="UP000269352"/>
    </source>
</evidence>
<dbReference type="Proteomes" id="UP000269352">
    <property type="component" value="Unassembled WGS sequence"/>
</dbReference>
<evidence type="ECO:0000256" key="7">
    <source>
        <dbReference type="ARBA" id="ARBA00050056"/>
    </source>
</evidence>
<comment type="similarity">
    <text evidence="1">Belongs to the YoeB family.</text>
</comment>
<dbReference type="GO" id="GO:0045892">
    <property type="term" value="P:negative regulation of DNA-templated transcription"/>
    <property type="evidence" value="ECO:0007669"/>
    <property type="project" value="TreeGrafter"/>
</dbReference>
<dbReference type="GO" id="GO:0006401">
    <property type="term" value="P:RNA catabolic process"/>
    <property type="evidence" value="ECO:0007669"/>
    <property type="project" value="InterPro"/>
</dbReference>
<dbReference type="PANTHER" id="PTHR38039">
    <property type="entry name" value="TOXIN YOEB"/>
    <property type="match status" value="1"/>
</dbReference>
<dbReference type="Gene3D" id="3.30.2310.20">
    <property type="entry name" value="RelE-like"/>
    <property type="match status" value="1"/>
</dbReference>
<gene>
    <name evidence="8" type="primary">relE</name>
    <name evidence="8" type="ORF">NO1_0427</name>
</gene>
<evidence type="ECO:0000256" key="3">
    <source>
        <dbReference type="ARBA" id="ARBA00022722"/>
    </source>
</evidence>
<reference evidence="8 9" key="1">
    <citation type="journal article" date="2019" name="ISME J.">
        <title>Genome analyses of uncultured TG2/ZB3 bacteria in 'Margulisbacteria' specifically attached to ectosymbiotic spirochetes of protists in the termite gut.</title>
        <authorList>
            <person name="Utami Y.D."/>
            <person name="Kuwahara H."/>
            <person name="Igai K."/>
            <person name="Murakami T."/>
            <person name="Sugaya K."/>
            <person name="Morikawa T."/>
            <person name="Nagura Y."/>
            <person name="Yuki M."/>
            <person name="Deevong P."/>
            <person name="Inoue T."/>
            <person name="Kihara K."/>
            <person name="Lo N."/>
            <person name="Yamada A."/>
            <person name="Ohkuma M."/>
            <person name="Hongoh Y."/>
        </authorList>
    </citation>
    <scope>NUCLEOTIDE SEQUENCE [LARGE SCALE GENOMIC DNA]</scope>
    <source>
        <strain evidence="8">NkOx7-01</strain>
    </source>
</reference>
<dbReference type="PANTHER" id="PTHR38039:SF1">
    <property type="entry name" value="TOXIN YOEB"/>
    <property type="match status" value="1"/>
</dbReference>
<keyword evidence="5" id="KW-0378">Hydrolase</keyword>